<dbReference type="InterPro" id="IPR025959">
    <property type="entry name" value="Winged_HTH_dom"/>
</dbReference>
<evidence type="ECO:0000313" key="2">
    <source>
        <dbReference type="EMBL" id="BCB89316.1"/>
    </source>
</evidence>
<keyword evidence="3" id="KW-1185">Reference proteome</keyword>
<dbReference type="Pfam" id="PF13384">
    <property type="entry name" value="HTH_23"/>
    <property type="match status" value="1"/>
</dbReference>
<dbReference type="InterPro" id="IPR009057">
    <property type="entry name" value="Homeodomain-like_sf"/>
</dbReference>
<name>A0A6F8YTD5_9ACTN</name>
<organism evidence="2 3">
    <name type="scientific">Phytohabitans suffuscus</name>
    <dbReference type="NCBI Taxonomy" id="624315"/>
    <lineage>
        <taxon>Bacteria</taxon>
        <taxon>Bacillati</taxon>
        <taxon>Actinomycetota</taxon>
        <taxon>Actinomycetes</taxon>
        <taxon>Micromonosporales</taxon>
        <taxon>Micromonosporaceae</taxon>
    </lineage>
</organism>
<dbReference type="EMBL" id="AP022871">
    <property type="protein sequence ID" value="BCB89316.1"/>
    <property type="molecule type" value="Genomic_DNA"/>
</dbReference>
<reference evidence="2 3" key="1">
    <citation type="submission" date="2020-03" db="EMBL/GenBank/DDBJ databases">
        <title>Whole genome shotgun sequence of Phytohabitans suffuscus NBRC 105367.</title>
        <authorList>
            <person name="Komaki H."/>
            <person name="Tamura T."/>
        </authorList>
    </citation>
    <scope>NUCLEOTIDE SEQUENCE [LARGE SCALE GENOMIC DNA]</scope>
    <source>
        <strain evidence="2 3">NBRC 105367</strain>
    </source>
</reference>
<dbReference type="SUPFAM" id="SSF46689">
    <property type="entry name" value="Homeodomain-like"/>
    <property type="match status" value="1"/>
</dbReference>
<gene>
    <name evidence="2" type="ORF">Psuf_066290</name>
</gene>
<sequence length="145" mass="16374">MLENHARQMFVVEVPATQVAARLRVSTKSVYQWRRRWRVGGQAGLASTGPGGATCRLSAEQLARLRAELDLGPAAHGWREDQRWTLARISTLIGRLFHVSYTLRGTSYLLHRIGYTPQVPKHRATQRDEAAIAAWRTETWAKARG</sequence>
<dbReference type="Pfam" id="PF13592">
    <property type="entry name" value="HTH_33"/>
    <property type="match status" value="1"/>
</dbReference>
<dbReference type="RefSeq" id="WP_232075279.1">
    <property type="nucleotide sequence ID" value="NZ_AP022871.1"/>
</dbReference>
<feature type="domain" description="Winged helix-turn helix" evidence="1">
    <location>
        <begin position="80"/>
        <end position="138"/>
    </location>
</feature>
<protein>
    <recommendedName>
        <fullName evidence="1">Winged helix-turn helix domain-containing protein</fullName>
    </recommendedName>
</protein>
<evidence type="ECO:0000313" key="3">
    <source>
        <dbReference type="Proteomes" id="UP000503011"/>
    </source>
</evidence>
<reference evidence="2 3" key="2">
    <citation type="submission" date="2020-03" db="EMBL/GenBank/DDBJ databases">
        <authorList>
            <person name="Ichikawa N."/>
            <person name="Kimura A."/>
            <person name="Kitahashi Y."/>
            <person name="Uohara A."/>
        </authorList>
    </citation>
    <scope>NUCLEOTIDE SEQUENCE [LARGE SCALE GENOMIC DNA]</scope>
    <source>
        <strain evidence="2 3">NBRC 105367</strain>
    </source>
</reference>
<dbReference type="AlphaFoldDB" id="A0A6F8YTD5"/>
<accession>A0A6F8YTD5</accession>
<dbReference type="Proteomes" id="UP000503011">
    <property type="component" value="Chromosome"/>
</dbReference>
<dbReference type="KEGG" id="psuu:Psuf_066290"/>
<proteinExistence type="predicted"/>
<evidence type="ECO:0000259" key="1">
    <source>
        <dbReference type="Pfam" id="PF13592"/>
    </source>
</evidence>